<dbReference type="PANTHER" id="PTHR34461">
    <property type="entry name" value="EXPRESSED PROTEIN"/>
    <property type="match status" value="1"/>
</dbReference>
<gene>
    <name evidence="2" type="ORF">Prudu_003328</name>
</gene>
<feature type="region of interest" description="Disordered" evidence="1">
    <location>
        <begin position="184"/>
        <end position="203"/>
    </location>
</feature>
<protein>
    <submittedName>
        <fullName evidence="2">Uncharacterized protein</fullName>
    </submittedName>
</protein>
<evidence type="ECO:0000256" key="1">
    <source>
        <dbReference type="SAM" id="MobiDB-lite"/>
    </source>
</evidence>
<organism evidence="2">
    <name type="scientific">Prunus dulcis</name>
    <name type="common">Almond</name>
    <name type="synonym">Amygdalus dulcis</name>
    <dbReference type="NCBI Taxonomy" id="3755"/>
    <lineage>
        <taxon>Eukaryota</taxon>
        <taxon>Viridiplantae</taxon>
        <taxon>Streptophyta</taxon>
        <taxon>Embryophyta</taxon>
        <taxon>Tracheophyta</taxon>
        <taxon>Spermatophyta</taxon>
        <taxon>Magnoliopsida</taxon>
        <taxon>eudicotyledons</taxon>
        <taxon>Gunneridae</taxon>
        <taxon>Pentapetalae</taxon>
        <taxon>rosids</taxon>
        <taxon>fabids</taxon>
        <taxon>Rosales</taxon>
        <taxon>Rosaceae</taxon>
        <taxon>Amygdaloideae</taxon>
        <taxon>Amygdaleae</taxon>
        <taxon>Prunus</taxon>
    </lineage>
</organism>
<dbReference type="AlphaFoldDB" id="A0A4Y1QSU2"/>
<sequence>MSNMAVDDSFQCKGPINGTDGCLPEADNRADVMSNVEASASSISDCGLGSGSCLVSAAADSPMAEEEKQSQTFPCAVAERNLSPGIFSSDANDELTTLVNGGSPDLKQQRPPQRLFQTRKIISPASQEKLCKAMKSIELQDEDISKIHRTCKGNLCFGKQVENTIGGAGGPDQIRRAIKTQNNRNSKYEKIHSHPKGIPKGSNVSAAAPRFSTGCTSIRACSESAIAFSQRQMHDIECLATKLSNELKTMKEIAEERLQREAYPATSLRYNANEARMAIKNVTRVEASARRLLSMMSRDCNRFCKIMKMADNGSNASENVANKEKKITFADEAGEKLCHFFNFPNWSEGSENKSSQISEKASTITP</sequence>
<evidence type="ECO:0000313" key="2">
    <source>
        <dbReference type="EMBL" id="BBG94926.1"/>
    </source>
</evidence>
<dbReference type="PANTHER" id="PTHR34461:SF2">
    <property type="entry name" value="EXPRESSED PROTEIN"/>
    <property type="match status" value="1"/>
</dbReference>
<reference evidence="2" key="1">
    <citation type="journal article" date="2019" name="Science">
        <title>Mutation of a bHLH transcription factor allowed almond domestication.</title>
        <authorList>
            <person name="Sanchez-Perez R."/>
            <person name="Pavan S."/>
            <person name="Mazzeo R."/>
            <person name="Moldovan C."/>
            <person name="Aiese Cigliano R."/>
            <person name="Del Cueto J."/>
            <person name="Ricciardi F."/>
            <person name="Lotti C."/>
            <person name="Ricciardi L."/>
            <person name="Dicenta F."/>
            <person name="Lopez-Marques R.L."/>
            <person name="Lindberg Moller B."/>
        </authorList>
    </citation>
    <scope>NUCLEOTIDE SEQUENCE</scope>
</reference>
<name>A0A4Y1QSU2_PRUDU</name>
<dbReference type="EMBL" id="AP019297">
    <property type="protein sequence ID" value="BBG94926.1"/>
    <property type="molecule type" value="Genomic_DNA"/>
</dbReference>
<proteinExistence type="predicted"/>
<accession>A0A4Y1QSU2</accession>